<dbReference type="AlphaFoldDB" id="A0A833NZY6"/>
<evidence type="ECO:0000256" key="2">
    <source>
        <dbReference type="ARBA" id="ARBA00023295"/>
    </source>
</evidence>
<accession>A0A833NZY6</accession>
<evidence type="ECO:0000256" key="3">
    <source>
        <dbReference type="RuleBase" id="RU361153"/>
    </source>
</evidence>
<gene>
    <name evidence="5" type="ORF">FD145_836</name>
</gene>
<dbReference type="SMART" id="SM00060">
    <property type="entry name" value="FN3"/>
    <property type="match status" value="1"/>
</dbReference>
<evidence type="ECO:0000313" key="6">
    <source>
        <dbReference type="Proteomes" id="UP000488506"/>
    </source>
</evidence>
<dbReference type="Gene3D" id="2.60.40.1080">
    <property type="match status" value="1"/>
</dbReference>
<reference evidence="5 6" key="1">
    <citation type="submission" date="2019-12" db="EMBL/GenBank/DDBJ databases">
        <authorList>
            <person name="Wolfe R."/>
            <person name="Danczak R."/>
            <person name="Wilkins M."/>
        </authorList>
    </citation>
    <scope>NUCLEOTIDE SEQUENCE [LARGE SCALE GENOMIC DNA]</scope>
    <source>
        <strain evidence="5">X2_MaxBin.013</strain>
    </source>
</reference>
<dbReference type="SUPFAM" id="SSF51445">
    <property type="entry name" value="(Trans)glycosidases"/>
    <property type="match status" value="1"/>
</dbReference>
<evidence type="ECO:0000259" key="4">
    <source>
        <dbReference type="PROSITE" id="PS50853"/>
    </source>
</evidence>
<dbReference type="PANTHER" id="PTHR34142:SF1">
    <property type="entry name" value="GLYCOSIDE HYDROLASE FAMILY 5 DOMAIN-CONTAINING PROTEIN"/>
    <property type="match status" value="1"/>
</dbReference>
<dbReference type="Proteomes" id="UP000488506">
    <property type="component" value="Unassembled WGS sequence"/>
</dbReference>
<proteinExistence type="inferred from homology"/>
<feature type="domain" description="Fibronectin type-III" evidence="4">
    <location>
        <begin position="114"/>
        <end position="204"/>
    </location>
</feature>
<evidence type="ECO:0000313" key="5">
    <source>
        <dbReference type="EMBL" id="KAF0134193.1"/>
    </source>
</evidence>
<name>A0A833NZY6_UNCSA</name>
<sequence length="517" mass="58587">MVITIAILANIGCESRKYDVNSIEITPNKSILQSANVQQFECQAMFADGIKRPFNPAWNISDSKYGTISNSGLFEAAAGVSGECEIIATYKDLTAKSVITIINTNSAIIEPLSAPDNLIISDISSNSLSLNWSKVTAEGYLLSYGTDNNAENLGTKEIASESLAINGLKSDLLYYFKICAYKTVNNTKTFSPFSQIKSAKTSEYPAKFSINGNKILDDKGIEVVFRGVNILDPAWMDSIYKNLNDGYFNEISNWKAKIIRIPIHPTAYRFYGKSNYLNILDRAVESAAKNKIYCVLVFHSIGFPPEETYENLAANGAPWTDPIYKYNNSELIEFWKDVANHYNKNDDRIAFYEIFNEPTMNKANNGSNSWLEWKQKAEELVDIIRNIDDDAKIIVNGLDYGYDLSFVKNNPLNRQNIVYGTHPYPNKQKSWDDAFGSIKENYPVFATEFGFDPNTKENYKADEKYGNDLINYLESKKISWTAWSFSTDWYPNLLTDWTYNTSISGKLFKDYLINLNK</sequence>
<dbReference type="Gene3D" id="3.20.20.80">
    <property type="entry name" value="Glycosidases"/>
    <property type="match status" value="1"/>
</dbReference>
<dbReference type="PANTHER" id="PTHR34142">
    <property type="entry name" value="ENDO-BETA-1,4-GLUCANASE A"/>
    <property type="match status" value="1"/>
</dbReference>
<dbReference type="GO" id="GO:0009251">
    <property type="term" value="P:glucan catabolic process"/>
    <property type="evidence" value="ECO:0007669"/>
    <property type="project" value="TreeGrafter"/>
</dbReference>
<organism evidence="5 6">
    <name type="scientific">Candidatus Saganbacteria bacterium</name>
    <dbReference type="NCBI Taxonomy" id="2575572"/>
    <lineage>
        <taxon>Bacteria</taxon>
        <taxon>Bacillati</taxon>
        <taxon>Saganbacteria</taxon>
    </lineage>
</organism>
<dbReference type="Pfam" id="PF00150">
    <property type="entry name" value="Cellulase"/>
    <property type="match status" value="1"/>
</dbReference>
<dbReference type="InterPro" id="IPR017853">
    <property type="entry name" value="GH"/>
</dbReference>
<evidence type="ECO:0000256" key="1">
    <source>
        <dbReference type="ARBA" id="ARBA00022801"/>
    </source>
</evidence>
<keyword evidence="1 3" id="KW-0378">Hydrolase</keyword>
<dbReference type="PROSITE" id="PS50853">
    <property type="entry name" value="FN3"/>
    <property type="match status" value="1"/>
</dbReference>
<dbReference type="Pfam" id="PF00041">
    <property type="entry name" value="fn3"/>
    <property type="match status" value="1"/>
</dbReference>
<dbReference type="InterPro" id="IPR013783">
    <property type="entry name" value="Ig-like_fold"/>
</dbReference>
<comment type="caution">
    <text evidence="5">The sequence shown here is derived from an EMBL/GenBank/DDBJ whole genome shotgun (WGS) entry which is preliminary data.</text>
</comment>
<dbReference type="InterPro" id="IPR003961">
    <property type="entry name" value="FN3_dom"/>
</dbReference>
<protein>
    <submittedName>
        <fullName evidence="5">Glycoside hydrolase family protein</fullName>
    </submittedName>
</protein>
<dbReference type="EMBL" id="WPAF01000011">
    <property type="protein sequence ID" value="KAF0134193.1"/>
    <property type="molecule type" value="Genomic_DNA"/>
</dbReference>
<dbReference type="InterPro" id="IPR036116">
    <property type="entry name" value="FN3_sf"/>
</dbReference>
<dbReference type="GO" id="GO:0004553">
    <property type="term" value="F:hydrolase activity, hydrolyzing O-glycosyl compounds"/>
    <property type="evidence" value="ECO:0007669"/>
    <property type="project" value="InterPro"/>
</dbReference>
<dbReference type="SUPFAM" id="SSF49265">
    <property type="entry name" value="Fibronectin type III"/>
    <property type="match status" value="1"/>
</dbReference>
<keyword evidence="2 3" id="KW-0326">Glycosidase</keyword>
<comment type="similarity">
    <text evidence="3">Belongs to the glycosyl hydrolase 5 (cellulase A) family.</text>
</comment>
<dbReference type="Gene3D" id="2.60.40.10">
    <property type="entry name" value="Immunoglobulins"/>
    <property type="match status" value="1"/>
</dbReference>
<dbReference type="InterPro" id="IPR001547">
    <property type="entry name" value="Glyco_hydro_5"/>
</dbReference>